<reference evidence="1" key="1">
    <citation type="journal article" date="2020" name="Nature">
        <title>Giant virus diversity and host interactions through global metagenomics.</title>
        <authorList>
            <person name="Schulz F."/>
            <person name="Roux S."/>
            <person name="Paez-Espino D."/>
            <person name="Jungbluth S."/>
            <person name="Walsh D.A."/>
            <person name="Denef V.J."/>
            <person name="McMahon K.D."/>
            <person name="Konstantinidis K.T."/>
            <person name="Eloe-Fadrosh E.A."/>
            <person name="Kyrpides N.C."/>
            <person name="Woyke T."/>
        </authorList>
    </citation>
    <scope>NUCLEOTIDE SEQUENCE</scope>
    <source>
        <strain evidence="1">GVMAG-M-3300020187-37</strain>
    </source>
</reference>
<name>A0A6C0C6V4_9ZZZZ</name>
<evidence type="ECO:0000313" key="1">
    <source>
        <dbReference type="EMBL" id="QHS99841.1"/>
    </source>
</evidence>
<protein>
    <submittedName>
        <fullName evidence="1">Uncharacterized protein</fullName>
    </submittedName>
</protein>
<dbReference type="AlphaFoldDB" id="A0A6C0C6V4"/>
<accession>A0A6C0C6V4</accession>
<sequence length="101" mass="11595">MNIQNLSSLPPYLNKFVGNNSAQLNDIYMEARENIGPGILSFKCSESQNRVDVKYMPDQEILQSMDIEALEGLKRQAKQNGDKKIYLIEDMEKSSMFIVYI</sequence>
<organism evidence="1">
    <name type="scientific">viral metagenome</name>
    <dbReference type="NCBI Taxonomy" id="1070528"/>
    <lineage>
        <taxon>unclassified sequences</taxon>
        <taxon>metagenomes</taxon>
        <taxon>organismal metagenomes</taxon>
    </lineage>
</organism>
<proteinExistence type="predicted"/>
<dbReference type="EMBL" id="MN739349">
    <property type="protein sequence ID" value="QHS99841.1"/>
    <property type="molecule type" value="Genomic_DNA"/>
</dbReference>